<feature type="compositionally biased region" description="Basic and acidic residues" evidence="7">
    <location>
        <begin position="143"/>
        <end position="165"/>
    </location>
</feature>
<feature type="coiled-coil region" evidence="6">
    <location>
        <begin position="337"/>
        <end position="367"/>
    </location>
</feature>
<organism evidence="10 11">
    <name type="scientific">Ectocarpus siliculosus</name>
    <name type="common">Brown alga</name>
    <name type="synonym">Conferva siliculosa</name>
    <dbReference type="NCBI Taxonomy" id="2880"/>
    <lineage>
        <taxon>Eukaryota</taxon>
        <taxon>Sar</taxon>
        <taxon>Stramenopiles</taxon>
        <taxon>Ochrophyta</taxon>
        <taxon>PX clade</taxon>
        <taxon>Phaeophyceae</taxon>
        <taxon>Ectocarpales</taxon>
        <taxon>Ectocarpaceae</taxon>
        <taxon>Ectocarpus</taxon>
    </lineage>
</organism>
<feature type="compositionally biased region" description="Low complexity" evidence="7">
    <location>
        <begin position="752"/>
        <end position="769"/>
    </location>
</feature>
<feature type="compositionally biased region" description="Polar residues" evidence="7">
    <location>
        <begin position="957"/>
        <end position="976"/>
    </location>
</feature>
<accession>D7G8B1</accession>
<feature type="domain" description="HYDIN/VesB/CFA65-like Ig-like" evidence="8">
    <location>
        <begin position="1406"/>
        <end position="1503"/>
    </location>
</feature>
<feature type="region of interest" description="Disordered" evidence="7">
    <location>
        <begin position="1612"/>
        <end position="1658"/>
    </location>
</feature>
<keyword evidence="5" id="KW-0966">Cell projection</keyword>
<sequence>MNHYPRMVEAGSAPHFLNKREPRLASQLNETSLDEGLHQWDQPTSAAAVTPSFSQDIEELETIQRYKRIMLDDAASSTSFGKGGARLPRATQAADAALADLESWMDRQPLRRTAQAPEKQKDLAKLTTQAKVAREAATSQRAAADRERNVQLQAKREADRAERDHHANAEILETLADEKAAHEALQESEVAKRVSIEADVAGKMEEHHRARAVQRGEARQQLHKKAQAQLQAAKAARRAAAERSNLLVRDAEPALKEVVRMKNEAHAQRVECVLQLKADTEAAAALIRGANERNAAEKLREEAAHEAEKEHLAAKGLNPYKVFKQRAVDARAVREEKRQETRILLRKEELADRLKKEEALRNKHDAKVRSDKDQEQRMRDELGRHVVDARNREYLRARTVDGTDILDPSGRSFRIEASQVTTIKDAAFGLGYHPRKTPAMAAAMVDLVASKPQHAGVGPGEFARLIPRDLTDAGRATGNEPSDQDVGGRRAAPNTTTGRNQPQHQPPQKQQQQQQQLLEDLVPPADRKSLPGTGIPFVVEGEEIGETDDLQLSKGRDATASGSGRGGGAGRNLSVLEARSLQKARAQQRDRVDVGEPQVAAGRTFKDRPSFVAKPDHVVFKDFVVGKVHRRRIVLTNVSLTFNTLKVLGMSDEVNRFFEVTYAKPGRLSAGMTCAVDIAFTPKVEEDIFTELPIRTQTGPLSIPVECTARRVKPKLSTALIVFQGTVVGEKETARVRISNEGVLNSRFTVKTGGSATSSTSTEALTSAAVGHPSGVPTAQHNGGRLDETSGDCEPTPVVRAAGTPVVDPRSDEKSREAVLLAKASAVGDAGMKYPEGRGAIEIMEESGELMGYGSAEIVIVFAPLTVGDFKVVKIRICNRGKIAMKAVARVPPSLRGCTSFSPDMGFVQPGSFFEFGLRFRPDPESLARCARDGWGILATSHSDNSSSDKDHPLSLEHNSTVAPGSEQQLLQQQGHRGSRKPGVVADGDAESSTEGSWDPCAKTADAGGIIAIPLRFDVPGQALPARAVLQARLTGSKVEVGCGDGERGEGEGGVGGSEAVVNFGPCFVGQSVTRRVSLRNTSLLPAKFGFIGNPAEVDLQPADGFGVLLPGEERWIEATFSPLSSVSHVSTVSFRTSLGQSTSVRCLGFGVDPVIKLSHTVLSLAPACSGDTVTASIFVNNVSAVEQNLEFCVPEPEISFLKICPSVIRLFPKEGARIEVSFCPPRVLPFAEALGAAEEKEGTTNEEKKHVEEQQIDAGAQKKGPGGKDAKTTEPNSKSPAAQAATQKAKGSSAPAANNDEELEQKLEGEDNANGAVAAVVDVVNTAHEVPLYAGAVDEGGSTNDDGGHEGGDEEEPWSRHGRWRVPCFLKTTRGHSAGGSTGDTAEACLPPLALEVTTVTVERTLSVDQSRVDFGQLAVGTKAEEIVRVRNAGDDDAPLEGGGLNSVGPFEVLNAFRTVPRRGGSHRCVLQFRPERAGIVSETLVLTSPSLGKSIRVCVRGEGVKPVLRMTPADGRLDMGHVLEGDTIEREVKLLNDSVFPLRYATAPFGPRPSSNVNHLEAFSLVPCEGGVPPGESVTVTAIFSPDYSRIWPFLGAFRIEARDQVYLEAAPPGQNPGDRTPEATEDALDPRNGLSNGGRGSTEDGRSLPASAGVQ</sequence>
<evidence type="ECO:0000256" key="7">
    <source>
        <dbReference type="SAM" id="MobiDB-lite"/>
    </source>
</evidence>
<keyword evidence="6" id="KW-0175">Coiled coil</keyword>
<gene>
    <name evidence="10" type="ORF">Esi_0088_0037</name>
</gene>
<feature type="region of interest" description="Disordered" evidence="7">
    <location>
        <begin position="1335"/>
        <end position="1361"/>
    </location>
</feature>
<keyword evidence="4" id="KW-0969">Cilium</keyword>
<keyword evidence="3" id="KW-0963">Cytoplasm</keyword>
<dbReference type="GO" id="GO:0005737">
    <property type="term" value="C:cytoplasm"/>
    <property type="evidence" value="ECO:0007669"/>
    <property type="project" value="UniProtKB-SubCell"/>
</dbReference>
<dbReference type="Gene3D" id="2.60.40.10">
    <property type="entry name" value="Immunoglobulins"/>
    <property type="match status" value="5"/>
</dbReference>
<evidence type="ECO:0008006" key="12">
    <source>
        <dbReference type="Google" id="ProtNLM"/>
    </source>
</evidence>
<feature type="region of interest" description="Disordered" evidence="7">
    <location>
        <begin position="132"/>
        <end position="165"/>
    </location>
</feature>
<dbReference type="InParanoid" id="D7G8B1"/>
<dbReference type="PANTHER" id="PTHR22538">
    <property type="entry name" value="CILIA- AND FLAGELLA-ASSOCIATED PROTEIN 74"/>
    <property type="match status" value="1"/>
</dbReference>
<dbReference type="InterPro" id="IPR053879">
    <property type="entry name" value="HYDIN_VesB_CFA65-like_Ig"/>
</dbReference>
<dbReference type="InterPro" id="IPR056310">
    <property type="entry name" value="Ig-CFAP74_4th"/>
</dbReference>
<proteinExistence type="predicted"/>
<protein>
    <recommendedName>
        <fullName evidence="12">Flagellar associated protein</fullName>
    </recommendedName>
</protein>
<feature type="compositionally biased region" description="Acidic residues" evidence="7">
    <location>
        <begin position="540"/>
        <end position="549"/>
    </location>
</feature>
<evidence type="ECO:0000256" key="4">
    <source>
        <dbReference type="ARBA" id="ARBA00023069"/>
    </source>
</evidence>
<evidence type="ECO:0000313" key="10">
    <source>
        <dbReference type="EMBL" id="CBJ27963.1"/>
    </source>
</evidence>
<dbReference type="EMBL" id="FN649117">
    <property type="protein sequence ID" value="CBJ27963.1"/>
    <property type="molecule type" value="Genomic_DNA"/>
</dbReference>
<dbReference type="GO" id="GO:0005929">
    <property type="term" value="C:cilium"/>
    <property type="evidence" value="ECO:0007669"/>
    <property type="project" value="UniProtKB-SubCell"/>
</dbReference>
<evidence type="ECO:0000256" key="1">
    <source>
        <dbReference type="ARBA" id="ARBA00004138"/>
    </source>
</evidence>
<dbReference type="STRING" id="2880.D7G8B1"/>
<feature type="compositionally biased region" description="Polar residues" evidence="7">
    <location>
        <begin position="1274"/>
        <end position="1291"/>
    </location>
</feature>
<dbReference type="InterPro" id="IPR013783">
    <property type="entry name" value="Ig-like_fold"/>
</dbReference>
<evidence type="ECO:0000313" key="11">
    <source>
        <dbReference type="Proteomes" id="UP000002630"/>
    </source>
</evidence>
<name>D7G8B1_ECTSI</name>
<dbReference type="Pfam" id="PF24771">
    <property type="entry name" value="Ig_CFAP74_1st"/>
    <property type="match status" value="1"/>
</dbReference>
<dbReference type="NCBIfam" id="NF012200">
    <property type="entry name" value="choice_anch_D"/>
    <property type="match status" value="1"/>
</dbReference>
<comment type="subcellular location">
    <subcellularLocation>
        <location evidence="1">Cell projection</location>
        <location evidence="1">Cilium</location>
    </subcellularLocation>
    <subcellularLocation>
        <location evidence="2">Cytoplasm</location>
    </subcellularLocation>
</comment>
<feature type="domain" description="CFAP74 fourth Ig-like" evidence="9">
    <location>
        <begin position="1060"/>
        <end position="1151"/>
    </location>
</feature>
<dbReference type="eggNOG" id="ENOG502QPUP">
    <property type="taxonomic scope" value="Eukaryota"/>
</dbReference>
<dbReference type="Pfam" id="PF22544">
    <property type="entry name" value="HYDIN_VesB_CFA65-like_Ig"/>
    <property type="match status" value="1"/>
</dbReference>
<evidence type="ECO:0000256" key="5">
    <source>
        <dbReference type="ARBA" id="ARBA00023273"/>
    </source>
</evidence>
<keyword evidence="11" id="KW-1185">Reference proteome</keyword>
<dbReference type="EMBL" id="FN649758">
    <property type="protein sequence ID" value="CBJ27963.1"/>
    <property type="molecule type" value="Genomic_DNA"/>
</dbReference>
<feature type="compositionally biased region" description="Basic and acidic residues" evidence="7">
    <location>
        <begin position="1239"/>
        <end position="1254"/>
    </location>
</feature>
<feature type="region of interest" description="Disordered" evidence="7">
    <location>
        <begin position="941"/>
        <end position="1001"/>
    </location>
</feature>
<feature type="region of interest" description="Disordered" evidence="7">
    <location>
        <begin position="472"/>
        <end position="572"/>
    </location>
</feature>
<evidence type="ECO:0000256" key="2">
    <source>
        <dbReference type="ARBA" id="ARBA00004496"/>
    </source>
</evidence>
<dbReference type="Pfam" id="PF24798">
    <property type="entry name" value="Ig-CFAP74_4th"/>
    <property type="match status" value="1"/>
</dbReference>
<evidence type="ECO:0000259" key="9">
    <source>
        <dbReference type="Pfam" id="PF24798"/>
    </source>
</evidence>
<reference evidence="10 11" key="1">
    <citation type="journal article" date="2010" name="Nature">
        <title>The Ectocarpus genome and the independent evolution of multicellularity in brown algae.</title>
        <authorList>
            <person name="Cock J.M."/>
            <person name="Sterck L."/>
            <person name="Rouze P."/>
            <person name="Scornet D."/>
            <person name="Allen A.E."/>
            <person name="Amoutzias G."/>
            <person name="Anthouard V."/>
            <person name="Artiguenave F."/>
            <person name="Aury J.M."/>
            <person name="Badger J.H."/>
            <person name="Beszteri B."/>
            <person name="Billiau K."/>
            <person name="Bonnet E."/>
            <person name="Bothwell J.H."/>
            <person name="Bowler C."/>
            <person name="Boyen C."/>
            <person name="Brownlee C."/>
            <person name="Carrano C.J."/>
            <person name="Charrier B."/>
            <person name="Cho G.Y."/>
            <person name="Coelho S.M."/>
            <person name="Collen J."/>
            <person name="Corre E."/>
            <person name="Da Silva C."/>
            <person name="Delage L."/>
            <person name="Delaroque N."/>
            <person name="Dittami S.M."/>
            <person name="Doulbeau S."/>
            <person name="Elias M."/>
            <person name="Farnham G."/>
            <person name="Gachon C.M."/>
            <person name="Gschloessl B."/>
            <person name="Heesch S."/>
            <person name="Jabbari K."/>
            <person name="Jubin C."/>
            <person name="Kawai H."/>
            <person name="Kimura K."/>
            <person name="Kloareg B."/>
            <person name="Kupper F.C."/>
            <person name="Lang D."/>
            <person name="Le Bail A."/>
            <person name="Leblanc C."/>
            <person name="Lerouge P."/>
            <person name="Lohr M."/>
            <person name="Lopez P.J."/>
            <person name="Martens C."/>
            <person name="Maumus F."/>
            <person name="Michel G."/>
            <person name="Miranda-Saavedra D."/>
            <person name="Morales J."/>
            <person name="Moreau H."/>
            <person name="Motomura T."/>
            <person name="Nagasato C."/>
            <person name="Napoli C.A."/>
            <person name="Nelson D.R."/>
            <person name="Nyvall-Collen P."/>
            <person name="Peters A.F."/>
            <person name="Pommier C."/>
            <person name="Potin P."/>
            <person name="Poulain J."/>
            <person name="Quesneville H."/>
            <person name="Read B."/>
            <person name="Rensing S.A."/>
            <person name="Ritter A."/>
            <person name="Rousvoal S."/>
            <person name="Samanta M."/>
            <person name="Samson G."/>
            <person name="Schroeder D.C."/>
            <person name="Segurens B."/>
            <person name="Strittmatter M."/>
            <person name="Tonon T."/>
            <person name="Tregear J.W."/>
            <person name="Valentin K."/>
            <person name="von Dassow P."/>
            <person name="Yamagishi T."/>
            <person name="Van de Peer Y."/>
            <person name="Wincker P."/>
        </authorList>
    </citation>
    <scope>NUCLEOTIDE SEQUENCE [LARGE SCALE GENOMIC DNA]</scope>
    <source>
        <strain evidence="11">Ec32 / CCAP1310/4</strain>
    </source>
</reference>
<evidence type="ECO:0000256" key="3">
    <source>
        <dbReference type="ARBA" id="ARBA00022490"/>
    </source>
</evidence>
<feature type="compositionally biased region" description="Low complexity" evidence="7">
    <location>
        <begin position="501"/>
        <end position="516"/>
    </location>
</feature>
<dbReference type="PANTHER" id="PTHR22538:SF0">
    <property type="entry name" value="CILIA- AND FLAGELLA-ASSOCIATED PROTEIN 74"/>
    <property type="match status" value="1"/>
</dbReference>
<dbReference type="Proteomes" id="UP000002630">
    <property type="component" value="Linkage Group LG33"/>
</dbReference>
<evidence type="ECO:0000256" key="6">
    <source>
        <dbReference type="SAM" id="Coils"/>
    </source>
</evidence>
<feature type="region of interest" description="Disordered" evidence="7">
    <location>
        <begin position="1239"/>
        <end position="1300"/>
    </location>
</feature>
<dbReference type="OrthoDB" id="545169at2759"/>
<dbReference type="OMA" id="RYKQLAT"/>
<evidence type="ECO:0000259" key="8">
    <source>
        <dbReference type="Pfam" id="PF22544"/>
    </source>
</evidence>
<feature type="region of interest" description="Disordered" evidence="7">
    <location>
        <begin position="752"/>
        <end position="814"/>
    </location>
</feature>